<evidence type="ECO:0000259" key="13">
    <source>
        <dbReference type="PROSITE" id="PS51371"/>
    </source>
</evidence>
<comment type="subcellular location">
    <subcellularLocation>
        <location evidence="1">Basolateral cell membrane</location>
        <topology evidence="1">Multi-pass membrane protein</topology>
    </subcellularLocation>
</comment>
<dbReference type="SUPFAM" id="SSF54631">
    <property type="entry name" value="CBS-domain pair"/>
    <property type="match status" value="1"/>
</dbReference>
<comment type="similarity">
    <text evidence="2">Belongs to the ACDP family.</text>
</comment>
<evidence type="ECO:0000256" key="1">
    <source>
        <dbReference type="ARBA" id="ARBA00004554"/>
    </source>
</evidence>
<gene>
    <name evidence="15" type="primary">RvY_18360-1</name>
    <name evidence="15" type="synonym">RvY_18360.1</name>
    <name evidence="15" type="ORF">RvY_18360</name>
</gene>
<dbReference type="InterPro" id="IPR000595">
    <property type="entry name" value="cNMP-bd_dom"/>
</dbReference>
<feature type="chain" id="PRO_5008899268" description="CNNM transmembrane domain-containing protein" evidence="11">
    <location>
        <begin position="20"/>
        <end position="844"/>
    </location>
</feature>
<dbReference type="GO" id="GO:0022857">
    <property type="term" value="F:transmembrane transporter activity"/>
    <property type="evidence" value="ECO:0007669"/>
    <property type="project" value="TreeGrafter"/>
</dbReference>
<evidence type="ECO:0000256" key="6">
    <source>
        <dbReference type="ARBA" id="ARBA00023122"/>
    </source>
</evidence>
<dbReference type="FunFam" id="3.10.580.10:FF:000006">
    <property type="entry name" value="DUF21 and CBS domain protein"/>
    <property type="match status" value="1"/>
</dbReference>
<dbReference type="STRING" id="947166.A0A1D1W739"/>
<keyword evidence="5 9" id="KW-1133">Transmembrane helix</keyword>
<feature type="domain" description="Cyclic nucleotide-binding" evidence="12">
    <location>
        <begin position="592"/>
        <end position="642"/>
    </location>
</feature>
<reference evidence="15 16" key="1">
    <citation type="journal article" date="2016" name="Nat. Commun.">
        <title>Extremotolerant tardigrade genome and improved radiotolerance of human cultured cells by tardigrade-unique protein.</title>
        <authorList>
            <person name="Hashimoto T."/>
            <person name="Horikawa D.D."/>
            <person name="Saito Y."/>
            <person name="Kuwahara H."/>
            <person name="Kozuka-Hata H."/>
            <person name="Shin-I T."/>
            <person name="Minakuchi Y."/>
            <person name="Ohishi K."/>
            <person name="Motoyama A."/>
            <person name="Aizu T."/>
            <person name="Enomoto A."/>
            <person name="Kondo K."/>
            <person name="Tanaka S."/>
            <person name="Hara Y."/>
            <person name="Koshikawa S."/>
            <person name="Sagara H."/>
            <person name="Miura T."/>
            <person name="Yokobori S."/>
            <person name="Miyagawa K."/>
            <person name="Suzuki Y."/>
            <person name="Kubo T."/>
            <person name="Oyama M."/>
            <person name="Kohara Y."/>
            <person name="Fujiyama A."/>
            <person name="Arakawa K."/>
            <person name="Katayama T."/>
            <person name="Toyoda A."/>
            <person name="Kunieda T."/>
        </authorList>
    </citation>
    <scope>NUCLEOTIDE SEQUENCE [LARGE SCALE GENOMIC DNA]</scope>
    <source>
        <strain evidence="15 16">YOKOZUNA-1</strain>
    </source>
</reference>
<dbReference type="PANTHER" id="PTHR12064:SF94">
    <property type="entry name" value="UNEXTENDED PROTEIN"/>
    <property type="match status" value="1"/>
</dbReference>
<dbReference type="InterPro" id="IPR002550">
    <property type="entry name" value="CNNM"/>
</dbReference>
<evidence type="ECO:0000256" key="2">
    <source>
        <dbReference type="ARBA" id="ARBA00010484"/>
    </source>
</evidence>
<keyword evidence="11" id="KW-0732">Signal</keyword>
<dbReference type="PROSITE" id="PS51846">
    <property type="entry name" value="CNNM"/>
    <property type="match status" value="1"/>
</dbReference>
<keyword evidence="16" id="KW-1185">Reference proteome</keyword>
<dbReference type="GO" id="GO:0010960">
    <property type="term" value="P:magnesium ion homeostasis"/>
    <property type="evidence" value="ECO:0007669"/>
    <property type="project" value="InterPro"/>
</dbReference>
<evidence type="ECO:0000256" key="7">
    <source>
        <dbReference type="ARBA" id="ARBA00023136"/>
    </source>
</evidence>
<evidence type="ECO:0000256" key="3">
    <source>
        <dbReference type="ARBA" id="ARBA00022692"/>
    </source>
</evidence>
<dbReference type="GO" id="GO:0015693">
    <property type="term" value="P:magnesium ion transport"/>
    <property type="evidence" value="ECO:0007669"/>
    <property type="project" value="UniProtKB-ARBA"/>
</dbReference>
<proteinExistence type="inferred from homology"/>
<evidence type="ECO:0000313" key="15">
    <source>
        <dbReference type="EMBL" id="GAV08703.1"/>
    </source>
</evidence>
<dbReference type="InterPro" id="IPR045095">
    <property type="entry name" value="ACDP"/>
</dbReference>
<feature type="region of interest" description="Disordered" evidence="10">
    <location>
        <begin position="808"/>
        <end position="844"/>
    </location>
</feature>
<organism evidence="15 16">
    <name type="scientific">Ramazzottius varieornatus</name>
    <name type="common">Water bear</name>
    <name type="synonym">Tardigrade</name>
    <dbReference type="NCBI Taxonomy" id="947166"/>
    <lineage>
        <taxon>Eukaryota</taxon>
        <taxon>Metazoa</taxon>
        <taxon>Ecdysozoa</taxon>
        <taxon>Tardigrada</taxon>
        <taxon>Eutardigrada</taxon>
        <taxon>Parachela</taxon>
        <taxon>Hypsibioidea</taxon>
        <taxon>Ramazzottiidae</taxon>
        <taxon>Ramazzottius</taxon>
    </lineage>
</organism>
<feature type="domain" description="CNNM transmembrane" evidence="14">
    <location>
        <begin position="174"/>
        <end position="355"/>
    </location>
</feature>
<evidence type="ECO:0000256" key="11">
    <source>
        <dbReference type="SAM" id="SignalP"/>
    </source>
</evidence>
<dbReference type="CDD" id="cd04590">
    <property type="entry name" value="CBS_pair_CorC_HlyC_assoc"/>
    <property type="match status" value="1"/>
</dbReference>
<keyword evidence="7 9" id="KW-0472">Membrane</keyword>
<keyword evidence="4" id="KW-0677">Repeat</keyword>
<dbReference type="GO" id="GO:0016323">
    <property type="term" value="C:basolateral plasma membrane"/>
    <property type="evidence" value="ECO:0007669"/>
    <property type="project" value="UniProtKB-SubCell"/>
</dbReference>
<feature type="domain" description="CBS" evidence="13">
    <location>
        <begin position="440"/>
        <end position="510"/>
    </location>
</feature>
<feature type="signal peptide" evidence="11">
    <location>
        <begin position="1"/>
        <end position="19"/>
    </location>
</feature>
<feature type="compositionally biased region" description="Polar residues" evidence="10">
    <location>
        <begin position="808"/>
        <end position="819"/>
    </location>
</feature>
<dbReference type="Proteomes" id="UP000186922">
    <property type="component" value="Unassembled WGS sequence"/>
</dbReference>
<evidence type="ECO:0000259" key="14">
    <source>
        <dbReference type="PROSITE" id="PS51846"/>
    </source>
</evidence>
<dbReference type="Gene3D" id="3.10.580.10">
    <property type="entry name" value="CBS-domain"/>
    <property type="match status" value="1"/>
</dbReference>
<dbReference type="GO" id="GO:1905941">
    <property type="term" value="P:positive regulation of gonad development"/>
    <property type="evidence" value="ECO:0007669"/>
    <property type="project" value="UniProtKB-ARBA"/>
</dbReference>
<evidence type="ECO:0000256" key="4">
    <source>
        <dbReference type="ARBA" id="ARBA00022737"/>
    </source>
</evidence>
<dbReference type="InterPro" id="IPR018490">
    <property type="entry name" value="cNMP-bd_dom_sf"/>
</dbReference>
<dbReference type="PROSITE" id="PS50042">
    <property type="entry name" value="CNMP_BINDING_3"/>
    <property type="match status" value="1"/>
</dbReference>
<keyword evidence="6 8" id="KW-0129">CBS domain</keyword>
<dbReference type="InterPro" id="IPR046342">
    <property type="entry name" value="CBS_dom_sf"/>
</dbReference>
<dbReference type="PANTHER" id="PTHR12064">
    <property type="entry name" value="METAL TRANSPORTER CNNM"/>
    <property type="match status" value="1"/>
</dbReference>
<dbReference type="EMBL" id="BDGG01000018">
    <property type="protein sequence ID" value="GAV08703.1"/>
    <property type="molecule type" value="Genomic_DNA"/>
</dbReference>
<dbReference type="InterPro" id="IPR044751">
    <property type="entry name" value="Ion_transp-like_CBS"/>
</dbReference>
<accession>A0A1D1W739</accession>
<evidence type="ECO:0000259" key="12">
    <source>
        <dbReference type="PROSITE" id="PS50042"/>
    </source>
</evidence>
<evidence type="ECO:0000256" key="8">
    <source>
        <dbReference type="PROSITE-ProRule" id="PRU00703"/>
    </source>
</evidence>
<evidence type="ECO:0000256" key="5">
    <source>
        <dbReference type="ARBA" id="ARBA00022989"/>
    </source>
</evidence>
<keyword evidence="3 9" id="KW-0812">Transmembrane</keyword>
<evidence type="ECO:0000256" key="10">
    <source>
        <dbReference type="SAM" id="MobiDB-lite"/>
    </source>
</evidence>
<dbReference type="InterPro" id="IPR000644">
    <property type="entry name" value="CBS_dom"/>
</dbReference>
<dbReference type="Pfam" id="PF25562">
    <property type="entry name" value="CNBH_CNNM2_C"/>
    <property type="match status" value="1"/>
</dbReference>
<dbReference type="Pfam" id="PF01595">
    <property type="entry name" value="CNNM"/>
    <property type="match status" value="1"/>
</dbReference>
<dbReference type="SUPFAM" id="SSF51206">
    <property type="entry name" value="cAMP-binding domain-like"/>
    <property type="match status" value="1"/>
</dbReference>
<protein>
    <recommendedName>
        <fullName evidence="17">CNNM transmembrane domain-containing protein</fullName>
    </recommendedName>
</protein>
<comment type="caution">
    <text evidence="15">The sequence shown here is derived from an EMBL/GenBank/DDBJ whole genome shotgun (WGS) entry which is preliminary data.</text>
</comment>
<evidence type="ECO:0008006" key="17">
    <source>
        <dbReference type="Google" id="ProtNLM"/>
    </source>
</evidence>
<evidence type="ECO:0000256" key="9">
    <source>
        <dbReference type="PROSITE-ProRule" id="PRU01193"/>
    </source>
</evidence>
<dbReference type="GO" id="GO:0008340">
    <property type="term" value="P:determination of adult lifespan"/>
    <property type="evidence" value="ECO:0007669"/>
    <property type="project" value="UniProtKB-ARBA"/>
</dbReference>
<dbReference type="PROSITE" id="PS51371">
    <property type="entry name" value="CBS"/>
    <property type="match status" value="1"/>
</dbReference>
<name>A0A1D1W739_RAMVA</name>
<evidence type="ECO:0000313" key="16">
    <source>
        <dbReference type="Proteomes" id="UP000186922"/>
    </source>
</evidence>
<dbReference type="AlphaFoldDB" id="A0A1D1W739"/>
<dbReference type="GO" id="GO:0032026">
    <property type="term" value="P:response to magnesium ion"/>
    <property type="evidence" value="ECO:0007669"/>
    <property type="project" value="UniProtKB-ARBA"/>
</dbReference>
<sequence>MNLCVLTLITGVFLALCLASSGGQDAHYLAESAAEDLTIDPDPPSIIGIRVESYDAIQGFKDGTVGIYAGVEAPIRFFGYNLNNLTRIKFTTKQSARGSECDELEQTEVFTFFEFGAIYEKNISETGVAMVKLREADNEGEVWHLCIRNDRGRKYTYKYIHQGSTHQLLIDAMYHAPQWQLVCAVFILQGLSGLFSGLNLGLLSLDPRELQILTSVGSAKEREYATNIIPLRTRGNFLMCALIICNAAVNAGLTKILDDLLNSQWYAVAVSTAGVTMFGEIIPQTICARHGLAIGSGTRYLTYLVMGATAFISYPLSRALDRLLGGRDVKTLYDRERLMELIKVTKEENLLDNNELNIITGTLALKRRTVLDIMTNLADAFMLPYDAVLDFETLAEISRQGFTRIPIFDKVRTHVVGLLNIKDLALLDPDDCTAVKTLCMYYNYELCFVKDNTSLDLMLEEFKKGRSHMAFVRRFSRESEGGRDAAYEVIGVVTLEDIIEEMIQAEISDESDLSEQDHHKPWMKALSIFTSRPLYATLITPQLQHAAFQFLSTSLEPFRDELMSQNILRRLIHHHDVARMIRKKASDQEPLYLYKAGQPVDYFVLILEGRVHVTLGSEGLVFDSGPFTHFGVSALTLSPEERITYTTLPVPSPPSDRRTSSATSKTGSTWYTYIPSGYFVPDFTVAVSSDVLVIQIRREHYLAGLRATALERSKTAAAAADSRPTLTTTVDIFQREMEQAAKYNVSKKSQAQGRTSGRIFHRHAQHGVHKKDAPAVHQEIPTSHPNITYRRMHPVTVEARLAARKMESISNEAGKSPTVTEKLAIPPNKEVVSPKVSDQSKSSK</sequence>
<dbReference type="OrthoDB" id="5353557at2759"/>
<dbReference type="GO" id="GO:0040018">
    <property type="term" value="P:positive regulation of multicellular organism growth"/>
    <property type="evidence" value="ECO:0007669"/>
    <property type="project" value="UniProtKB-ARBA"/>
</dbReference>